<comment type="caution">
    <text evidence="3">The sequence shown here is derived from an EMBL/GenBank/DDBJ whole genome shotgun (WGS) entry which is preliminary data.</text>
</comment>
<dbReference type="EMBL" id="LJSK01000284">
    <property type="protein sequence ID" value="KPI84159.1"/>
    <property type="molecule type" value="Genomic_DNA"/>
</dbReference>
<gene>
    <name evidence="3" type="ORF">ABL78_6784</name>
</gene>
<evidence type="ECO:0000313" key="4">
    <source>
        <dbReference type="Proteomes" id="UP000038009"/>
    </source>
</evidence>
<dbReference type="AlphaFoldDB" id="A0A0N0P3I3"/>
<evidence type="ECO:0000313" key="3">
    <source>
        <dbReference type="EMBL" id="KPI84159.1"/>
    </source>
</evidence>
<feature type="compositionally biased region" description="Basic residues" evidence="1">
    <location>
        <begin position="113"/>
        <end position="125"/>
    </location>
</feature>
<feature type="compositionally biased region" description="Polar residues" evidence="1">
    <location>
        <begin position="75"/>
        <end position="96"/>
    </location>
</feature>
<feature type="compositionally biased region" description="Basic and acidic residues" evidence="1">
    <location>
        <begin position="100"/>
        <end position="110"/>
    </location>
</feature>
<keyword evidence="4" id="KW-1185">Reference proteome</keyword>
<dbReference type="OrthoDB" id="273239at2759"/>
<feature type="region of interest" description="Disordered" evidence="1">
    <location>
        <begin position="67"/>
        <end position="135"/>
    </location>
</feature>
<keyword evidence="2" id="KW-0732">Signal</keyword>
<sequence>MDTVVVLTFLRLLSPLCATQPRQAWTHHGGCHNAIVVPSRQRAHLPRPHHRPLYFAFASCLVRTREGGRADTPGTAVSSRNGATLCSSTRPLSTSCALHEPQRSGRDNAGARRPTKLKSTRRAPRPRPADPESSCTADFMQDARQQHHGIFQSQHIKPFPVRAAIDIGTGGVMSLCIGRVDARVGAVQRLMYQTQLPLYLEKSHPTCSSDNTFTLSERTADDVKRKMRVLHGVMRRNAFEGLSERAAVLSWPLCLAANAKSLANELTREFKVDVRVLGDTFNVQWPPSVIGASAPVGNHQGEREAAVLTQSALTTAGRRAAPADASLSPRQGEDRLKALLRSAASAKKANSTSESASIQQTAASSHPADLRAQVDQLAFLSHAAASQCVAPQRLLVLSEDPQRGVRLLGMGVSPAAEVADLLEAAESAEAVAKLRSIAFAEPIVPRRTATAGDGLPSFDHQDGQQYAAARRSASGSVVPVVDAHEGLCLVEHTLPVDVASAHRYCITHIQRRPPESYGLHTSSPNPMLPEEFSALRFVMSESIRHGLPRWVTRKSQLGGMLVSTSHNGGLFNIAARVSQQTNISLDHLEVHAQHHFCGLTDVMLAENFPNPLLVLPSAALSAAILRALESPRMRYVPEVSVAAALLVQPSLWLASRAAEVRRRRLSLEDHPLSATHTSARRGLVFERPHRKDNPTAAPDAARVMNERWNPLSYEQGMQGT</sequence>
<proteinExistence type="predicted"/>
<feature type="chain" id="PRO_5005857183" evidence="2">
    <location>
        <begin position="19"/>
        <end position="720"/>
    </location>
</feature>
<reference evidence="3 4" key="1">
    <citation type="journal article" date="2015" name="PLoS Pathog.">
        <title>Leptomonas seymouri: Adaptations to the Dixenous Life Cycle Analyzed by Genome Sequencing, Transcriptome Profiling and Co-infection with Leishmania donovani.</title>
        <authorList>
            <person name="Kraeva N."/>
            <person name="Butenko A."/>
            <person name="Hlavacova J."/>
            <person name="Kostygov A."/>
            <person name="Myskova J."/>
            <person name="Grybchuk D."/>
            <person name="Lestinova T."/>
            <person name="Votypka J."/>
            <person name="Volf P."/>
            <person name="Opperdoes F."/>
            <person name="Flegontov P."/>
            <person name="Lukes J."/>
            <person name="Yurchenko V."/>
        </authorList>
    </citation>
    <scope>NUCLEOTIDE SEQUENCE [LARGE SCALE GENOMIC DNA]</scope>
    <source>
        <strain evidence="3 4">ATCC 30220</strain>
    </source>
</reference>
<evidence type="ECO:0000256" key="1">
    <source>
        <dbReference type="SAM" id="MobiDB-lite"/>
    </source>
</evidence>
<dbReference type="Proteomes" id="UP000038009">
    <property type="component" value="Unassembled WGS sequence"/>
</dbReference>
<dbReference type="OMA" id="HLEVHAQ"/>
<accession>A0A0N0P3I3</accession>
<feature type="signal peptide" evidence="2">
    <location>
        <begin position="1"/>
        <end position="18"/>
    </location>
</feature>
<organism evidence="3 4">
    <name type="scientific">Leptomonas seymouri</name>
    <dbReference type="NCBI Taxonomy" id="5684"/>
    <lineage>
        <taxon>Eukaryota</taxon>
        <taxon>Discoba</taxon>
        <taxon>Euglenozoa</taxon>
        <taxon>Kinetoplastea</taxon>
        <taxon>Metakinetoplastina</taxon>
        <taxon>Trypanosomatida</taxon>
        <taxon>Trypanosomatidae</taxon>
        <taxon>Leishmaniinae</taxon>
        <taxon>Leptomonas</taxon>
    </lineage>
</organism>
<evidence type="ECO:0000256" key="2">
    <source>
        <dbReference type="SAM" id="SignalP"/>
    </source>
</evidence>
<protein>
    <submittedName>
        <fullName evidence="3">Uncharacterized protein</fullName>
    </submittedName>
</protein>
<name>A0A0N0P3I3_LEPSE</name>
<dbReference type="VEuPathDB" id="TriTrypDB:Lsey_0284_0030"/>